<name>W2FTK3_PHYNI</name>
<dbReference type="EMBL" id="KI689102">
    <property type="protein sequence ID" value="ETK74133.1"/>
    <property type="molecule type" value="Genomic_DNA"/>
</dbReference>
<reference evidence="1" key="2">
    <citation type="submission" date="2013-11" db="EMBL/GenBank/DDBJ databases">
        <title>The Genome Sequence of Phytophthora parasitica CJ02B3.</title>
        <authorList>
            <consortium name="The Broad Institute Genomics Platform"/>
            <person name="Russ C."/>
            <person name="Tyler B."/>
            <person name="Panabieres F."/>
            <person name="Shan W."/>
            <person name="Tripathy S."/>
            <person name="Grunwald N."/>
            <person name="Machado M."/>
            <person name="Johnson C.S."/>
            <person name="Arredondo F."/>
            <person name="Hong C."/>
            <person name="Coffey M."/>
            <person name="Young S.K."/>
            <person name="Zeng Q."/>
            <person name="Gargeya S."/>
            <person name="Fitzgerald M."/>
            <person name="Abouelleil A."/>
            <person name="Alvarado L."/>
            <person name="Chapman S.B."/>
            <person name="Gainer-Dewar J."/>
            <person name="Goldberg J."/>
            <person name="Griggs A."/>
            <person name="Gujja S."/>
            <person name="Hansen M."/>
            <person name="Howarth C."/>
            <person name="Imamovic A."/>
            <person name="Ireland A."/>
            <person name="Larimer J."/>
            <person name="McCowan C."/>
            <person name="Murphy C."/>
            <person name="Pearson M."/>
            <person name="Poon T.W."/>
            <person name="Priest M."/>
            <person name="Roberts A."/>
            <person name="Saif S."/>
            <person name="Shea T."/>
            <person name="Sykes S."/>
            <person name="Wortman J."/>
            <person name="Nusbaum C."/>
            <person name="Birren B."/>
        </authorList>
    </citation>
    <scope>NUCLEOTIDE SEQUENCE [LARGE SCALE GENOMIC DNA]</scope>
    <source>
        <strain evidence="1">CJ02B3</strain>
    </source>
</reference>
<accession>W2FTK3</accession>
<proteinExistence type="predicted"/>
<dbReference type="Proteomes" id="UP000054423">
    <property type="component" value="Unassembled WGS sequence"/>
</dbReference>
<gene>
    <name evidence="1" type="ORF">L915_19004</name>
    <name evidence="2" type="ORF">L917_18732</name>
</gene>
<evidence type="ECO:0000313" key="2">
    <source>
        <dbReference type="EMBL" id="ETL80805.1"/>
    </source>
</evidence>
<organism evidence="1">
    <name type="scientific">Phytophthora nicotianae</name>
    <name type="common">Potato buckeye rot agent</name>
    <name type="synonym">Phytophthora parasitica</name>
    <dbReference type="NCBI Taxonomy" id="4792"/>
    <lineage>
        <taxon>Eukaryota</taxon>
        <taxon>Sar</taxon>
        <taxon>Stramenopiles</taxon>
        <taxon>Oomycota</taxon>
        <taxon>Peronosporomycetes</taxon>
        <taxon>Peronosporales</taxon>
        <taxon>Peronosporaceae</taxon>
        <taxon>Phytophthora</taxon>
    </lineage>
</organism>
<evidence type="ECO:0000313" key="1">
    <source>
        <dbReference type="EMBL" id="ETK74133.1"/>
    </source>
</evidence>
<dbReference type="Proteomes" id="UP000053236">
    <property type="component" value="Unassembled WGS sequence"/>
</dbReference>
<dbReference type="AlphaFoldDB" id="W2FTK3"/>
<sequence>EWVNEGWLIVTEEEDSNVMESFLAGSIRFSTQGT</sequence>
<reference evidence="2" key="1">
    <citation type="submission" date="2013-11" db="EMBL/GenBank/DDBJ databases">
        <title>The Genome Sequence of Phytophthora parasitica CHvinca01.</title>
        <authorList>
            <consortium name="The Broad Institute Genomics Platform"/>
            <person name="Russ C."/>
            <person name="Tyler B."/>
            <person name="Panabieres F."/>
            <person name="Shan W."/>
            <person name="Tripathy S."/>
            <person name="Grunwald N."/>
            <person name="Machado M."/>
            <person name="Johnson C.S."/>
            <person name="Arredondo F."/>
            <person name="Hong C."/>
            <person name="Coffey M."/>
            <person name="Young S.K."/>
            <person name="Zeng Q."/>
            <person name="Gargeya S."/>
            <person name="Fitzgerald M."/>
            <person name="Abouelleil A."/>
            <person name="Alvarado L."/>
            <person name="Chapman S.B."/>
            <person name="Gainer-Dewar J."/>
            <person name="Goldberg J."/>
            <person name="Griggs A."/>
            <person name="Gujja S."/>
            <person name="Hansen M."/>
            <person name="Howarth C."/>
            <person name="Imamovic A."/>
            <person name="Ireland A."/>
            <person name="Larimer J."/>
            <person name="McCowan C."/>
            <person name="Murphy C."/>
            <person name="Pearson M."/>
            <person name="Poon T.W."/>
            <person name="Priest M."/>
            <person name="Roberts A."/>
            <person name="Saif S."/>
            <person name="Shea T."/>
            <person name="Sykes S."/>
            <person name="Wortman J."/>
            <person name="Nusbaum C."/>
            <person name="Birren B."/>
        </authorList>
    </citation>
    <scope>NUCLEOTIDE SEQUENCE [LARGE SCALE GENOMIC DNA]</scope>
    <source>
        <strain evidence="2">CHvinca01</strain>
    </source>
</reference>
<dbReference type="EMBL" id="KI682628">
    <property type="protein sequence ID" value="ETL80805.1"/>
    <property type="molecule type" value="Genomic_DNA"/>
</dbReference>
<protein>
    <submittedName>
        <fullName evidence="1">Uncharacterized protein</fullName>
    </submittedName>
</protein>
<feature type="non-terminal residue" evidence="1">
    <location>
        <position position="1"/>
    </location>
</feature>